<dbReference type="AlphaFoldDB" id="A0A1T2L2V5"/>
<dbReference type="Gene3D" id="1.10.1060.10">
    <property type="entry name" value="Alpha-helical ferredoxin"/>
    <property type="match status" value="1"/>
</dbReference>
<dbReference type="RefSeq" id="WP_078484258.1">
    <property type="nucleotide sequence ID" value="NZ_MPRL01000052.1"/>
</dbReference>
<dbReference type="GO" id="GO:0051539">
    <property type="term" value="F:4 iron, 4 sulfur cluster binding"/>
    <property type="evidence" value="ECO:0007669"/>
    <property type="project" value="UniProtKB-KW"/>
</dbReference>
<evidence type="ECO:0000313" key="10">
    <source>
        <dbReference type="EMBL" id="OOZ39409.1"/>
    </source>
</evidence>
<dbReference type="Pfam" id="PF13375">
    <property type="entry name" value="RnfC_N"/>
    <property type="match status" value="1"/>
</dbReference>
<comment type="subunit">
    <text evidence="8">The complex is composed of six subunits: RnfA, RnfB, RnfC, RnfD, RnfE and RnfG.</text>
</comment>
<keyword evidence="8" id="KW-0472">Membrane</keyword>
<evidence type="ECO:0000256" key="5">
    <source>
        <dbReference type="ARBA" id="ARBA00022982"/>
    </source>
</evidence>
<evidence type="ECO:0000256" key="2">
    <source>
        <dbReference type="ARBA" id="ARBA00022485"/>
    </source>
</evidence>
<feature type="domain" description="4Fe-4S ferredoxin-type" evidence="9">
    <location>
        <begin position="368"/>
        <end position="387"/>
    </location>
</feature>
<feature type="binding site" evidence="8">
    <location>
        <position position="414"/>
    </location>
    <ligand>
        <name>[4Fe-4S] cluster</name>
        <dbReference type="ChEBI" id="CHEBI:49883"/>
        <label>2</label>
    </ligand>
</feature>
<evidence type="ECO:0000256" key="4">
    <source>
        <dbReference type="ARBA" id="ARBA00022737"/>
    </source>
</evidence>
<protein>
    <recommendedName>
        <fullName evidence="8">Ion-translocating oxidoreductase complex subunit C</fullName>
        <ecNumber evidence="8">7.-.-.-</ecNumber>
    </recommendedName>
    <alternativeName>
        <fullName evidence="8">Rnf electron transport complex subunit C</fullName>
    </alternativeName>
</protein>
<comment type="caution">
    <text evidence="10">The sequence shown here is derived from an EMBL/GenBank/DDBJ whole genome shotgun (WGS) entry which is preliminary data.</text>
</comment>
<proteinExistence type="inferred from homology"/>
<dbReference type="InterPro" id="IPR017900">
    <property type="entry name" value="4Fe4S_Fe_S_CS"/>
</dbReference>
<organism evidence="10 11">
    <name type="scientific">Solemya pervernicosa gill symbiont</name>
    <dbReference type="NCBI Taxonomy" id="642797"/>
    <lineage>
        <taxon>Bacteria</taxon>
        <taxon>Pseudomonadati</taxon>
        <taxon>Pseudomonadota</taxon>
        <taxon>Gammaproteobacteria</taxon>
        <taxon>sulfur-oxidizing symbionts</taxon>
    </lineage>
</organism>
<keyword evidence="1 8" id="KW-0813">Transport</keyword>
<dbReference type="EC" id="7.-.-.-" evidence="8"/>
<dbReference type="SUPFAM" id="SSF46548">
    <property type="entry name" value="alpha-helical ferredoxin"/>
    <property type="match status" value="1"/>
</dbReference>
<evidence type="ECO:0000256" key="3">
    <source>
        <dbReference type="ARBA" id="ARBA00022723"/>
    </source>
</evidence>
<dbReference type="Gene3D" id="3.40.50.11540">
    <property type="entry name" value="NADH-ubiquinone oxidoreductase 51kDa subunit"/>
    <property type="match status" value="1"/>
</dbReference>
<dbReference type="InterPro" id="IPR017896">
    <property type="entry name" value="4Fe4S_Fe-S-bd"/>
</dbReference>
<comment type="function">
    <text evidence="8">Part of a membrane-bound complex that couples electron transfer with translocation of ions across the membrane.</text>
</comment>
<dbReference type="InterPro" id="IPR019554">
    <property type="entry name" value="Soluble_ligand-bd"/>
</dbReference>
<evidence type="ECO:0000256" key="1">
    <source>
        <dbReference type="ARBA" id="ARBA00022448"/>
    </source>
</evidence>
<dbReference type="Pfam" id="PF10531">
    <property type="entry name" value="SLBB"/>
    <property type="match status" value="1"/>
</dbReference>
<evidence type="ECO:0000256" key="6">
    <source>
        <dbReference type="ARBA" id="ARBA00023004"/>
    </source>
</evidence>
<evidence type="ECO:0000256" key="7">
    <source>
        <dbReference type="ARBA" id="ARBA00023014"/>
    </source>
</evidence>
<accession>A0A1T2L2V5</accession>
<feature type="binding site" evidence="8">
    <location>
        <position position="420"/>
    </location>
    <ligand>
        <name>[4Fe-4S] cluster</name>
        <dbReference type="ChEBI" id="CHEBI:49883"/>
        <label>2</label>
    </ligand>
</feature>
<keyword evidence="5 8" id="KW-0249">Electron transport</keyword>
<dbReference type="GO" id="GO:0005886">
    <property type="term" value="C:plasma membrane"/>
    <property type="evidence" value="ECO:0007669"/>
    <property type="project" value="UniProtKB-SubCell"/>
</dbReference>
<dbReference type="GO" id="GO:0022900">
    <property type="term" value="P:electron transport chain"/>
    <property type="evidence" value="ECO:0007669"/>
    <property type="project" value="UniProtKB-UniRule"/>
</dbReference>
<keyword evidence="8" id="KW-1003">Cell membrane</keyword>
<dbReference type="InterPro" id="IPR010208">
    <property type="entry name" value="Ion_transpt_RnfC/RsxC"/>
</dbReference>
<dbReference type="NCBIfam" id="NF003454">
    <property type="entry name" value="PRK05035.1"/>
    <property type="match status" value="1"/>
</dbReference>
<reference evidence="10 11" key="1">
    <citation type="submission" date="2016-11" db="EMBL/GenBank/DDBJ databases">
        <title>Mixed transmission modes and dynamic genome evolution in an obligate animal-bacterial symbiosis.</title>
        <authorList>
            <person name="Russell S.L."/>
            <person name="Corbett-Detig R.B."/>
            <person name="Cavanaugh C.M."/>
        </authorList>
    </citation>
    <scope>NUCLEOTIDE SEQUENCE [LARGE SCALE GENOMIC DNA]</scope>
    <source>
        <strain evidence="10">Sveles-Q1</strain>
    </source>
</reference>
<evidence type="ECO:0000256" key="8">
    <source>
        <dbReference type="HAMAP-Rule" id="MF_00461"/>
    </source>
</evidence>
<sequence length="448" mass="48582">MKLLRSLGTLGRGFAHGVHPAHNKEQTADLAIQRVPFVERYVMPLGQHIGVPAKPVVSVGERVERGQLIAEPGAFISTALHSPVTGTVRDIGPHRYIGGVFKPAIEIEADPYATQQFEAQPPIDWEALSIDAFIEHVQRAGIVGMGGAAFPSHVKLSIPEGQQIDDVLINGAECEPYLTNDHRLMVERPETVLRGAEMLRRKLGAKHATIGVESNKPEAIEALNACIDVNDPVTVVSLEVKYPQGAEKMLIKAVYNREVPAGELPRNIGIVVNNVGTAVAIADYFDTGMPLIERIVTVSGPGIDYPANLIVPLGTSIREVLRFCGGLSEETREVMMGGPMMGLPVASLDAPIIKGSSGILAFTESETGRPREYPCIRCGRCLEACPYFLNPSRLARLGKARLFEEMKEYQVMDCVECGACTFACPSNIPIVQHIRSCKDNLRQHGGAN</sequence>
<feature type="binding site" evidence="8">
    <location>
        <position position="417"/>
    </location>
    <ligand>
        <name>[4Fe-4S] cluster</name>
        <dbReference type="ChEBI" id="CHEBI:49883"/>
        <label>2</label>
    </ligand>
</feature>
<keyword evidence="11" id="KW-1185">Reference proteome</keyword>
<evidence type="ECO:0000313" key="11">
    <source>
        <dbReference type="Proteomes" id="UP000191110"/>
    </source>
</evidence>
<dbReference type="InterPro" id="IPR037225">
    <property type="entry name" value="Nuo51_FMN-bd_sf"/>
</dbReference>
<evidence type="ECO:0000259" key="9">
    <source>
        <dbReference type="PROSITE" id="PS51379"/>
    </source>
</evidence>
<dbReference type="Pfam" id="PF13183">
    <property type="entry name" value="Fer4_8"/>
    <property type="match status" value="1"/>
</dbReference>
<dbReference type="Pfam" id="PF01512">
    <property type="entry name" value="Complex1_51K"/>
    <property type="match status" value="1"/>
</dbReference>
<feature type="binding site" evidence="8">
    <location>
        <position position="385"/>
    </location>
    <ligand>
        <name>[4Fe-4S] cluster</name>
        <dbReference type="ChEBI" id="CHEBI:49883"/>
        <label>2</label>
    </ligand>
</feature>
<dbReference type="InterPro" id="IPR026902">
    <property type="entry name" value="RnfC_N"/>
</dbReference>
<gene>
    <name evidence="8" type="primary">rnfC</name>
    <name evidence="10" type="ORF">BOW53_11665</name>
</gene>
<dbReference type="GO" id="GO:0009055">
    <property type="term" value="F:electron transfer activity"/>
    <property type="evidence" value="ECO:0007669"/>
    <property type="project" value="InterPro"/>
</dbReference>
<dbReference type="Gene3D" id="3.10.20.600">
    <property type="match status" value="1"/>
</dbReference>
<dbReference type="Proteomes" id="UP000191110">
    <property type="component" value="Unassembled WGS sequence"/>
</dbReference>
<dbReference type="PANTHER" id="PTHR43034">
    <property type="entry name" value="ION-TRANSLOCATING OXIDOREDUCTASE COMPLEX SUBUNIT C"/>
    <property type="match status" value="1"/>
</dbReference>
<name>A0A1T2L2V5_9GAMM</name>
<feature type="binding site" evidence="8">
    <location>
        <position position="424"/>
    </location>
    <ligand>
        <name>[4Fe-4S] cluster</name>
        <dbReference type="ChEBI" id="CHEBI:49883"/>
        <label>1</label>
    </ligand>
</feature>
<dbReference type="PROSITE" id="PS51379">
    <property type="entry name" value="4FE4S_FER_2"/>
    <property type="match status" value="2"/>
</dbReference>
<feature type="binding site" evidence="8">
    <location>
        <position position="378"/>
    </location>
    <ligand>
        <name>[4Fe-4S] cluster</name>
        <dbReference type="ChEBI" id="CHEBI:49883"/>
        <label>1</label>
    </ligand>
</feature>
<dbReference type="SUPFAM" id="SSF142019">
    <property type="entry name" value="Nqo1 FMN-binding domain-like"/>
    <property type="match status" value="1"/>
</dbReference>
<feature type="binding site" evidence="8">
    <location>
        <position position="375"/>
    </location>
    <ligand>
        <name>[4Fe-4S] cluster</name>
        <dbReference type="ChEBI" id="CHEBI:49883"/>
        <label>1</label>
    </ligand>
</feature>
<comment type="similarity">
    <text evidence="8">Belongs to the 4Fe4S bacterial-type ferredoxin family. RnfC subfamily.</text>
</comment>
<keyword evidence="8" id="KW-1278">Translocase</keyword>
<dbReference type="NCBIfam" id="TIGR01945">
    <property type="entry name" value="rnfC"/>
    <property type="match status" value="1"/>
</dbReference>
<keyword evidence="7 8" id="KW-0411">Iron-sulfur</keyword>
<dbReference type="HAMAP" id="MF_00461">
    <property type="entry name" value="RsxC_RnfC"/>
    <property type="match status" value="1"/>
</dbReference>
<keyword evidence="2 8" id="KW-0004">4Fe-4S</keyword>
<keyword evidence="3 8" id="KW-0479">Metal-binding</keyword>
<dbReference type="InterPro" id="IPR011538">
    <property type="entry name" value="Nuo51_FMN-bd"/>
</dbReference>
<dbReference type="EMBL" id="MPRL01000052">
    <property type="protein sequence ID" value="OOZ39409.1"/>
    <property type="molecule type" value="Genomic_DNA"/>
</dbReference>
<feature type="binding site" evidence="8">
    <location>
        <position position="381"/>
    </location>
    <ligand>
        <name>[4Fe-4S] cluster</name>
        <dbReference type="ChEBI" id="CHEBI:49883"/>
        <label>1</label>
    </ligand>
</feature>
<dbReference type="PANTHER" id="PTHR43034:SF2">
    <property type="entry name" value="ION-TRANSLOCATING OXIDOREDUCTASE COMPLEX SUBUNIT C"/>
    <property type="match status" value="1"/>
</dbReference>
<keyword evidence="8" id="KW-0997">Cell inner membrane</keyword>
<dbReference type="PROSITE" id="PS00198">
    <property type="entry name" value="4FE4S_FER_1"/>
    <property type="match status" value="1"/>
</dbReference>
<dbReference type="InterPro" id="IPR009051">
    <property type="entry name" value="Helical_ferredxn"/>
</dbReference>
<dbReference type="OrthoDB" id="9767754at2"/>
<keyword evidence="6 8" id="KW-0408">Iron</keyword>
<comment type="cofactor">
    <cofactor evidence="8">
        <name>[4Fe-4S] cluster</name>
        <dbReference type="ChEBI" id="CHEBI:49883"/>
    </cofactor>
    <text evidence="8">Binds 2 [4Fe-4S] clusters per subunit.</text>
</comment>
<comment type="subcellular location">
    <subcellularLocation>
        <location evidence="8">Cell inner membrane</location>
        <topology evidence="8">Peripheral membrane protein</topology>
    </subcellularLocation>
</comment>
<dbReference type="GO" id="GO:0046872">
    <property type="term" value="F:metal ion binding"/>
    <property type="evidence" value="ECO:0007669"/>
    <property type="project" value="UniProtKB-KW"/>
</dbReference>
<keyword evidence="4 8" id="KW-0677">Repeat</keyword>
<feature type="domain" description="4Fe-4S ferredoxin-type" evidence="9">
    <location>
        <begin position="405"/>
        <end position="434"/>
    </location>
</feature>